<dbReference type="AlphaFoldDB" id="A0AA97ALG5"/>
<evidence type="ECO:0000313" key="1">
    <source>
        <dbReference type="EMBL" id="WNZ44003.1"/>
    </source>
</evidence>
<dbReference type="EMBL" id="CP130144">
    <property type="protein sequence ID" value="WNZ44003.1"/>
    <property type="molecule type" value="Genomic_DNA"/>
</dbReference>
<dbReference type="SUPFAM" id="SSF53756">
    <property type="entry name" value="UDP-Glycosyltransferase/glycogen phosphorylase"/>
    <property type="match status" value="1"/>
</dbReference>
<proteinExistence type="predicted"/>
<reference evidence="1" key="2">
    <citation type="submission" date="2023-07" db="EMBL/GenBank/DDBJ databases">
        <authorList>
            <person name="Bai X.-H."/>
            <person name="Wang H.-H."/>
            <person name="Wang J."/>
            <person name="Ma M.-Y."/>
            <person name="Hu H.-H."/>
            <person name="Song Z.-L."/>
            <person name="Ma H.-G."/>
            <person name="Fan Y."/>
            <person name="Du C.-Y."/>
            <person name="Xu J.-C."/>
        </authorList>
    </citation>
    <scope>NUCLEOTIDE SEQUENCE</scope>
    <source>
        <strain evidence="1">CZ1</strain>
    </source>
</reference>
<name>A0AA97ALG5_LEPBY</name>
<protein>
    <recommendedName>
        <fullName evidence="2">Glycosyltransferase</fullName>
    </recommendedName>
</protein>
<dbReference type="RefSeq" id="WP_316426187.1">
    <property type="nucleotide sequence ID" value="NZ_CP130144.1"/>
</dbReference>
<evidence type="ECO:0008006" key="2">
    <source>
        <dbReference type="Google" id="ProtNLM"/>
    </source>
</evidence>
<gene>
    <name evidence="1" type="ORF">Q2T42_19405</name>
</gene>
<accession>A0AA97ALG5</accession>
<sequence>MKQILVDAHSLPTAEGHGANRRSAQIAELIAKADLQACALPKNIPSSRLEKIAIAARSVLHPHSLRLMLHRDLQVGYVPQNIALFGYRQQMYRQGLAQHCGEKLFLWETTKNLVAPYVAQDFGFKVIALPHELESFSFGVKQFPQRFTAEIAALAKAKAVFCISREEQWLLKLQKIEADFLPYYPAQPILEKLLILRSTRSAAIEQERFLIVGTAFNTPTRAGMIEQIDWLHQIRQSVDFQVDIVGYGTEQLASYCSHPDFKVHGEVSSEHLNRLLIHTKAALVHQTAAVGALTRIPELLLAGVPVIANNIACRSAFEHDGVYCYDDQAELAELMSKPLAMPKVLPRPMLAEQRFIQVLQKETSV</sequence>
<organism evidence="1">
    <name type="scientific">Leptolyngbya boryana CZ1</name>
    <dbReference type="NCBI Taxonomy" id="3060204"/>
    <lineage>
        <taxon>Bacteria</taxon>
        <taxon>Bacillati</taxon>
        <taxon>Cyanobacteriota</taxon>
        <taxon>Cyanophyceae</taxon>
        <taxon>Leptolyngbyales</taxon>
        <taxon>Leptolyngbyaceae</taxon>
        <taxon>Leptolyngbya group</taxon>
        <taxon>Leptolyngbya</taxon>
    </lineage>
</organism>
<dbReference type="Gene3D" id="3.40.50.2000">
    <property type="entry name" value="Glycogen Phosphorylase B"/>
    <property type="match status" value="1"/>
</dbReference>
<reference evidence="1" key="1">
    <citation type="journal article" date="2023" name="Plants (Basel)">
        <title>Genomic Analysis of Leptolyngbya boryana CZ1 Reveals Efficient Carbon Fixation Modules.</title>
        <authorList>
            <person name="Bai X."/>
            <person name="Wang H."/>
            <person name="Cheng W."/>
            <person name="Wang J."/>
            <person name="Ma M."/>
            <person name="Hu H."/>
            <person name="Song Z."/>
            <person name="Ma H."/>
            <person name="Fan Y."/>
            <person name="Du C."/>
            <person name="Xu J."/>
        </authorList>
    </citation>
    <scope>NUCLEOTIDE SEQUENCE</scope>
    <source>
        <strain evidence="1">CZ1</strain>
    </source>
</reference>